<dbReference type="AlphaFoldDB" id="A0A1L9UL71"/>
<dbReference type="Proteomes" id="UP000184499">
    <property type="component" value="Unassembled WGS sequence"/>
</dbReference>
<reference evidence="2" key="1">
    <citation type="journal article" date="2017" name="Genome Biol.">
        <title>Comparative genomics reveals high biological diversity and specific adaptations in the industrially and medically important fungal genus Aspergillus.</title>
        <authorList>
            <person name="de Vries R.P."/>
            <person name="Riley R."/>
            <person name="Wiebenga A."/>
            <person name="Aguilar-Osorio G."/>
            <person name="Amillis S."/>
            <person name="Uchima C.A."/>
            <person name="Anderluh G."/>
            <person name="Asadollahi M."/>
            <person name="Askin M."/>
            <person name="Barry K."/>
            <person name="Battaglia E."/>
            <person name="Bayram O."/>
            <person name="Benocci T."/>
            <person name="Braus-Stromeyer S.A."/>
            <person name="Caldana C."/>
            <person name="Canovas D."/>
            <person name="Cerqueira G.C."/>
            <person name="Chen F."/>
            <person name="Chen W."/>
            <person name="Choi C."/>
            <person name="Clum A."/>
            <person name="Dos Santos R.A."/>
            <person name="Damasio A.R."/>
            <person name="Diallinas G."/>
            <person name="Emri T."/>
            <person name="Fekete E."/>
            <person name="Flipphi M."/>
            <person name="Freyberg S."/>
            <person name="Gallo A."/>
            <person name="Gournas C."/>
            <person name="Habgood R."/>
            <person name="Hainaut M."/>
            <person name="Harispe M.L."/>
            <person name="Henrissat B."/>
            <person name="Hilden K.S."/>
            <person name="Hope R."/>
            <person name="Hossain A."/>
            <person name="Karabika E."/>
            <person name="Karaffa L."/>
            <person name="Karanyi Z."/>
            <person name="Krasevec N."/>
            <person name="Kuo A."/>
            <person name="Kusch H."/>
            <person name="LaButti K."/>
            <person name="Lagendijk E.L."/>
            <person name="Lapidus A."/>
            <person name="Levasseur A."/>
            <person name="Lindquist E."/>
            <person name="Lipzen A."/>
            <person name="Logrieco A.F."/>
            <person name="MacCabe A."/>
            <person name="Maekelae M.R."/>
            <person name="Malavazi I."/>
            <person name="Melin P."/>
            <person name="Meyer V."/>
            <person name="Mielnichuk N."/>
            <person name="Miskei M."/>
            <person name="Molnar A.P."/>
            <person name="Mule G."/>
            <person name="Ngan C.Y."/>
            <person name="Orejas M."/>
            <person name="Orosz E."/>
            <person name="Ouedraogo J.P."/>
            <person name="Overkamp K.M."/>
            <person name="Park H.-S."/>
            <person name="Perrone G."/>
            <person name="Piumi F."/>
            <person name="Punt P.J."/>
            <person name="Ram A.F."/>
            <person name="Ramon A."/>
            <person name="Rauscher S."/>
            <person name="Record E."/>
            <person name="Riano-Pachon D.M."/>
            <person name="Robert V."/>
            <person name="Roehrig J."/>
            <person name="Ruller R."/>
            <person name="Salamov A."/>
            <person name="Salih N.S."/>
            <person name="Samson R.A."/>
            <person name="Sandor E."/>
            <person name="Sanguinetti M."/>
            <person name="Schuetze T."/>
            <person name="Sepcic K."/>
            <person name="Shelest E."/>
            <person name="Sherlock G."/>
            <person name="Sophianopoulou V."/>
            <person name="Squina F.M."/>
            <person name="Sun H."/>
            <person name="Susca A."/>
            <person name="Todd R.B."/>
            <person name="Tsang A."/>
            <person name="Unkles S.E."/>
            <person name="van de Wiele N."/>
            <person name="van Rossen-Uffink D."/>
            <person name="Oliveira J.V."/>
            <person name="Vesth T.C."/>
            <person name="Visser J."/>
            <person name="Yu J.-H."/>
            <person name="Zhou M."/>
            <person name="Andersen M.R."/>
            <person name="Archer D.B."/>
            <person name="Baker S.E."/>
            <person name="Benoit I."/>
            <person name="Brakhage A.A."/>
            <person name="Braus G.H."/>
            <person name="Fischer R."/>
            <person name="Frisvad J.C."/>
            <person name="Goldman G.H."/>
            <person name="Houbraken J."/>
            <person name="Oakley B."/>
            <person name="Pocsi I."/>
            <person name="Scazzocchio C."/>
            <person name="Seiboth B."/>
            <person name="vanKuyk P.A."/>
            <person name="Wortman J."/>
            <person name="Dyer P.S."/>
            <person name="Grigoriev I.V."/>
        </authorList>
    </citation>
    <scope>NUCLEOTIDE SEQUENCE [LARGE SCALE GENOMIC DNA]</scope>
    <source>
        <strain evidence="2">CBS 101740 / IMI 381727 / IBT 21946</strain>
    </source>
</reference>
<dbReference type="GeneID" id="93577234"/>
<gene>
    <name evidence="1" type="ORF">ASPBRDRAFT_42155</name>
</gene>
<evidence type="ECO:0000313" key="2">
    <source>
        <dbReference type="Proteomes" id="UP000184499"/>
    </source>
</evidence>
<protein>
    <submittedName>
        <fullName evidence="1">Uncharacterized protein</fullName>
    </submittedName>
</protein>
<accession>A0A1L9UL71</accession>
<evidence type="ECO:0000313" key="1">
    <source>
        <dbReference type="EMBL" id="OJJ72465.1"/>
    </source>
</evidence>
<organism evidence="1 2">
    <name type="scientific">Aspergillus brasiliensis (strain CBS 101740 / IMI 381727 / IBT 21946)</name>
    <dbReference type="NCBI Taxonomy" id="767769"/>
    <lineage>
        <taxon>Eukaryota</taxon>
        <taxon>Fungi</taxon>
        <taxon>Dikarya</taxon>
        <taxon>Ascomycota</taxon>
        <taxon>Pezizomycotina</taxon>
        <taxon>Eurotiomycetes</taxon>
        <taxon>Eurotiomycetidae</taxon>
        <taxon>Eurotiales</taxon>
        <taxon>Aspergillaceae</taxon>
        <taxon>Aspergillus</taxon>
        <taxon>Aspergillus subgen. Circumdati</taxon>
    </lineage>
</organism>
<name>A0A1L9UL71_ASPBC</name>
<proteinExistence type="predicted"/>
<dbReference type="RefSeq" id="XP_067479713.1">
    <property type="nucleotide sequence ID" value="XM_067624746.1"/>
</dbReference>
<sequence>MFVGEPWISCPAWAITPVEGREITELSLTSNIVSDVYLPIEAHVGVAPVASRTPYIHAYKKTLAYRQRMIIRELS</sequence>
<keyword evidence="2" id="KW-1185">Reference proteome</keyword>
<dbReference type="EMBL" id="KV878683">
    <property type="protein sequence ID" value="OJJ72465.1"/>
    <property type="molecule type" value="Genomic_DNA"/>
</dbReference>
<dbReference type="VEuPathDB" id="FungiDB:ASPBRDRAFT_42155"/>